<evidence type="ECO:0000259" key="3">
    <source>
        <dbReference type="Pfam" id="PF17899"/>
    </source>
</evidence>
<organism evidence="4 5">
    <name type="scientific">Dyadobacter luticola</name>
    <dbReference type="NCBI Taxonomy" id="1979387"/>
    <lineage>
        <taxon>Bacteria</taxon>
        <taxon>Pseudomonadati</taxon>
        <taxon>Bacteroidota</taxon>
        <taxon>Cytophagia</taxon>
        <taxon>Cytophagales</taxon>
        <taxon>Spirosomataceae</taxon>
        <taxon>Dyadobacter</taxon>
    </lineage>
</organism>
<dbReference type="Pfam" id="PF05299">
    <property type="entry name" value="Peptidase_M61"/>
    <property type="match status" value="1"/>
</dbReference>
<evidence type="ECO:0000259" key="2">
    <source>
        <dbReference type="Pfam" id="PF13180"/>
    </source>
</evidence>
<dbReference type="SUPFAM" id="SSF50156">
    <property type="entry name" value="PDZ domain-like"/>
    <property type="match status" value="1"/>
</dbReference>
<accession>A0A5R9L408</accession>
<feature type="domain" description="PDZ" evidence="2">
    <location>
        <begin position="513"/>
        <end position="565"/>
    </location>
</feature>
<dbReference type="Proteomes" id="UP000306402">
    <property type="component" value="Unassembled WGS sequence"/>
</dbReference>
<gene>
    <name evidence="4" type="ORF">FEN17_05760</name>
</gene>
<evidence type="ECO:0000259" key="1">
    <source>
        <dbReference type="Pfam" id="PF05299"/>
    </source>
</evidence>
<dbReference type="Gene3D" id="2.30.42.10">
    <property type="match status" value="1"/>
</dbReference>
<dbReference type="Gene3D" id="1.10.390.10">
    <property type="entry name" value="Neutral Protease Domain 2"/>
    <property type="match status" value="1"/>
</dbReference>
<dbReference type="RefSeq" id="WP_138364324.1">
    <property type="nucleotide sequence ID" value="NZ_VCEJ01000002.1"/>
</dbReference>
<feature type="domain" description="Peptidase M61 catalytic" evidence="1">
    <location>
        <begin position="285"/>
        <end position="402"/>
    </location>
</feature>
<protein>
    <submittedName>
        <fullName evidence="4">M61 family metallopeptidase</fullName>
    </submittedName>
</protein>
<evidence type="ECO:0000313" key="5">
    <source>
        <dbReference type="Proteomes" id="UP000306402"/>
    </source>
</evidence>
<keyword evidence="5" id="KW-1185">Reference proteome</keyword>
<comment type="caution">
    <text evidence="4">The sequence shown here is derived from an EMBL/GenBank/DDBJ whole genome shotgun (WGS) entry which is preliminary data.</text>
</comment>
<reference evidence="4 5" key="1">
    <citation type="submission" date="2019-05" db="EMBL/GenBank/DDBJ databases">
        <authorList>
            <person name="Qu J.-H."/>
        </authorList>
    </citation>
    <scope>NUCLEOTIDE SEQUENCE [LARGE SCALE GENOMIC DNA]</scope>
    <source>
        <strain evidence="4 5">T17</strain>
    </source>
</reference>
<evidence type="ECO:0000313" key="4">
    <source>
        <dbReference type="EMBL" id="TLV03117.1"/>
    </source>
</evidence>
<dbReference type="InterPro" id="IPR007963">
    <property type="entry name" value="Peptidase_M61_catalytic"/>
</dbReference>
<dbReference type="Pfam" id="PF13180">
    <property type="entry name" value="PDZ_2"/>
    <property type="match status" value="1"/>
</dbReference>
<dbReference type="OrthoDB" id="9778516at2"/>
<dbReference type="SUPFAM" id="SSF55486">
    <property type="entry name" value="Metalloproteases ('zincins'), catalytic domain"/>
    <property type="match status" value="1"/>
</dbReference>
<dbReference type="EMBL" id="VCEJ01000002">
    <property type="protein sequence ID" value="TLV03117.1"/>
    <property type="molecule type" value="Genomic_DNA"/>
</dbReference>
<dbReference type="InterPro" id="IPR036034">
    <property type="entry name" value="PDZ_sf"/>
</dbReference>
<dbReference type="Pfam" id="PF17899">
    <property type="entry name" value="Peptidase_M61_N"/>
    <property type="match status" value="1"/>
</dbReference>
<dbReference type="InterPro" id="IPR027268">
    <property type="entry name" value="Peptidase_M4/M1_CTD_sf"/>
</dbReference>
<dbReference type="InterPro" id="IPR001478">
    <property type="entry name" value="PDZ"/>
</dbReference>
<sequence>MNRKLYYLCTLLAVSHLSDAQKISYELSFPNLVHHEASIAVTVTDAPQKELTFRMSRSSPGRYATHEFGKNIYQVSASDKSGAKLPIERVDGDVYKISGINGFAKVQYTLYANHPDGTYAGIDQNSIHLNSPATFLWVKELQKAPIEVKFNVPQDKKWTIATQLKITKDAQVFTAPDLQYLMDSPIKIGKLIVKEWTLDNPGQKKSQFRLAMEITANDSLATGFASKVKRITQEAQAVFSEFPAFDPGYYTFLASINPYVKGDGMEHRNSTMISIPTTFNASNNLLDVFAHEFFHTWNVERIRPKTLEPFNFEKSNMSFELWFAEGFTQYYGGLLVERSGFESPEEYCQTLTALVNSKENTVGAKRISPMEASNQAVFVDAGVAVDKTNYPNTYTSYYPYGGAIALALDLELRREGLTLDDFMKAVWQKHGKPEIAYNVPDLQAVLETYSKDKAFAADFFKKYVFGHESINYAPLLQMAGMRVKRRFEGQAWIGELRYKEGAELTIASNTIIGTPLYDAGLDIDDQILKIDGKTVGSEAAMLALLKSYKPGEKVSIDYTHRGEVKLGMLTLIENPRLWVELNETANLPVTEEMKKFRKDWLDGKSK</sequence>
<feature type="domain" description="Peptidase M61 N-terminal" evidence="3">
    <location>
        <begin position="24"/>
        <end position="190"/>
    </location>
</feature>
<dbReference type="InterPro" id="IPR024191">
    <property type="entry name" value="Peptidase_M61"/>
</dbReference>
<dbReference type="Gene3D" id="2.60.40.3650">
    <property type="match status" value="1"/>
</dbReference>
<proteinExistence type="predicted"/>
<dbReference type="InterPro" id="IPR040756">
    <property type="entry name" value="Peptidase_M61_N"/>
</dbReference>
<dbReference type="AlphaFoldDB" id="A0A5R9L408"/>
<name>A0A5R9L408_9BACT</name>
<dbReference type="PIRSF" id="PIRSF016493">
    <property type="entry name" value="Glycyl_aminpptds"/>
    <property type="match status" value="1"/>
</dbReference>